<keyword evidence="6" id="KW-1185">Reference proteome</keyword>
<dbReference type="EMBL" id="JBANMG010000002">
    <property type="protein sequence ID" value="KAK6956848.1"/>
    <property type="molecule type" value="Genomic_DNA"/>
</dbReference>
<protein>
    <submittedName>
        <fullName evidence="5">Uncharacterized protein</fullName>
    </submittedName>
</protein>
<dbReference type="GO" id="GO:0016491">
    <property type="term" value="F:oxidoreductase activity"/>
    <property type="evidence" value="ECO:0007669"/>
    <property type="project" value="UniProtKB-KW"/>
</dbReference>
<dbReference type="InterPro" id="IPR051911">
    <property type="entry name" value="SDR_oxidoreductase"/>
</dbReference>
<dbReference type="PANTHER" id="PTHR43976">
    <property type="entry name" value="SHORT CHAIN DEHYDROGENASE"/>
    <property type="match status" value="1"/>
</dbReference>
<gene>
    <name evidence="5" type="ORF">Daesc_002129</name>
</gene>
<dbReference type="CDD" id="cd05374">
    <property type="entry name" value="17beta-HSD-like_SDR_c"/>
    <property type="match status" value="1"/>
</dbReference>
<name>A0AAX6MW30_9PEZI</name>
<dbReference type="InterPro" id="IPR002347">
    <property type="entry name" value="SDR_fam"/>
</dbReference>
<evidence type="ECO:0000313" key="6">
    <source>
        <dbReference type="Proteomes" id="UP001369815"/>
    </source>
</evidence>
<organism evidence="5 6">
    <name type="scientific">Daldinia eschscholtzii</name>
    <dbReference type="NCBI Taxonomy" id="292717"/>
    <lineage>
        <taxon>Eukaryota</taxon>
        <taxon>Fungi</taxon>
        <taxon>Dikarya</taxon>
        <taxon>Ascomycota</taxon>
        <taxon>Pezizomycotina</taxon>
        <taxon>Sordariomycetes</taxon>
        <taxon>Xylariomycetidae</taxon>
        <taxon>Xylariales</taxon>
        <taxon>Hypoxylaceae</taxon>
        <taxon>Daldinia</taxon>
    </lineage>
</organism>
<dbReference type="PRINTS" id="PR00081">
    <property type="entry name" value="GDHRDH"/>
</dbReference>
<sequence length="288" mass="31647">MPQLVWLVTGCSSGFGEVFIRQILSRGDLAIATARRLDKIQHLQKLGAAILELDVTHSQEVINDTVAKAIAIYGRIDVVVNNAAHVTSGAWEDVECDQLVSQFDTNVFGVFKVTRAILPHFRERRSGVMVFISSLSGWHGHAFIGPYAGSKFALEGLVESLGRETEGFGIRTLLVEPGRFRTLLLSPSNLRVVPSKIPDYAEASKANADGLAKGDRTQPGDTEKAVKIILDLVRKEGCAQGKEVPFRFPLGRDAYETIGEKCKETLHLLEDWHDVITSTDFDSDSAQK</sequence>
<dbReference type="Proteomes" id="UP001369815">
    <property type="component" value="Unassembled WGS sequence"/>
</dbReference>
<evidence type="ECO:0000256" key="2">
    <source>
        <dbReference type="ARBA" id="ARBA00022857"/>
    </source>
</evidence>
<evidence type="ECO:0000256" key="1">
    <source>
        <dbReference type="ARBA" id="ARBA00006484"/>
    </source>
</evidence>
<proteinExistence type="inferred from homology"/>
<dbReference type="PROSITE" id="PS00061">
    <property type="entry name" value="ADH_SHORT"/>
    <property type="match status" value="1"/>
</dbReference>
<reference evidence="5 6" key="1">
    <citation type="journal article" date="2024" name="Front Chem Biol">
        <title>Unveiling the potential of Daldinia eschscholtzii MFLUCC 19-0629 through bioactivity and bioinformatics studies for enhanced sustainable agriculture production.</title>
        <authorList>
            <person name="Brooks S."/>
            <person name="Weaver J.A."/>
            <person name="Klomchit A."/>
            <person name="Alharthi S.A."/>
            <person name="Onlamun T."/>
            <person name="Nurani R."/>
            <person name="Vong T.K."/>
            <person name="Alberti F."/>
            <person name="Greco C."/>
        </authorList>
    </citation>
    <scope>NUCLEOTIDE SEQUENCE [LARGE SCALE GENOMIC DNA]</scope>
    <source>
        <strain evidence="5">MFLUCC 19-0629</strain>
    </source>
</reference>
<accession>A0AAX6MW30</accession>
<keyword evidence="2" id="KW-0521">NADP</keyword>
<dbReference type="Gene3D" id="3.40.50.720">
    <property type="entry name" value="NAD(P)-binding Rossmann-like Domain"/>
    <property type="match status" value="1"/>
</dbReference>
<evidence type="ECO:0000256" key="4">
    <source>
        <dbReference type="RuleBase" id="RU000363"/>
    </source>
</evidence>
<dbReference type="SUPFAM" id="SSF51735">
    <property type="entry name" value="NAD(P)-binding Rossmann-fold domains"/>
    <property type="match status" value="1"/>
</dbReference>
<dbReference type="Pfam" id="PF00106">
    <property type="entry name" value="adh_short"/>
    <property type="match status" value="1"/>
</dbReference>
<keyword evidence="3" id="KW-0560">Oxidoreductase</keyword>
<comment type="caution">
    <text evidence="5">The sequence shown here is derived from an EMBL/GenBank/DDBJ whole genome shotgun (WGS) entry which is preliminary data.</text>
</comment>
<dbReference type="PANTHER" id="PTHR43976:SF16">
    <property type="entry name" value="SHORT-CHAIN DEHYDROGENASE_REDUCTASE FAMILY PROTEIN"/>
    <property type="match status" value="1"/>
</dbReference>
<comment type="similarity">
    <text evidence="1 4">Belongs to the short-chain dehydrogenases/reductases (SDR) family.</text>
</comment>
<dbReference type="AlphaFoldDB" id="A0AAX6MW30"/>
<evidence type="ECO:0000313" key="5">
    <source>
        <dbReference type="EMBL" id="KAK6956848.1"/>
    </source>
</evidence>
<evidence type="ECO:0000256" key="3">
    <source>
        <dbReference type="ARBA" id="ARBA00023002"/>
    </source>
</evidence>
<dbReference type="InterPro" id="IPR036291">
    <property type="entry name" value="NAD(P)-bd_dom_sf"/>
</dbReference>
<dbReference type="PRINTS" id="PR00080">
    <property type="entry name" value="SDRFAMILY"/>
</dbReference>
<dbReference type="InterPro" id="IPR020904">
    <property type="entry name" value="Sc_DH/Rdtase_CS"/>
</dbReference>